<dbReference type="InterPro" id="IPR011010">
    <property type="entry name" value="DNA_brk_join_enz"/>
</dbReference>
<dbReference type="Pfam" id="PF00589">
    <property type="entry name" value="Phage_integrase"/>
    <property type="match status" value="1"/>
</dbReference>
<dbReference type="Gene3D" id="1.10.443.10">
    <property type="entry name" value="Intergrase catalytic core"/>
    <property type="match status" value="1"/>
</dbReference>
<evidence type="ECO:0000256" key="1">
    <source>
        <dbReference type="ARBA" id="ARBA00008857"/>
    </source>
</evidence>
<evidence type="ECO:0000256" key="2">
    <source>
        <dbReference type="ARBA" id="ARBA00023172"/>
    </source>
</evidence>
<dbReference type="CDD" id="cd00397">
    <property type="entry name" value="DNA_BRE_C"/>
    <property type="match status" value="1"/>
</dbReference>
<name>A0A097P0U2_GVCP</name>
<comment type="similarity">
    <text evidence="1">Belongs to the 'phage' integrase family.</text>
</comment>
<evidence type="ECO:0000259" key="3">
    <source>
        <dbReference type="Pfam" id="PF00589"/>
    </source>
</evidence>
<reference evidence="4" key="1">
    <citation type="journal article" date="2014" name="Proc. Natl. Acad. Sci. U.S.A.">
        <title>Baculovirus resistance in codling moth is virus isolate-dependent and the consequence of a mutation in viral gene pe38.</title>
        <authorList>
            <person name="Gebhardt M.M."/>
            <person name="Eberle K.E."/>
            <person name="Radtke P."/>
            <person name="Jehle J.A."/>
        </authorList>
    </citation>
    <scope>NUCLEOTIDE SEQUENCE</scope>
    <source>
        <strain evidence="4">CpGV-S</strain>
    </source>
</reference>
<evidence type="ECO:0000313" key="4">
    <source>
        <dbReference type="EMBL" id="AIU36753.1"/>
    </source>
</evidence>
<dbReference type="GO" id="GO:0003677">
    <property type="term" value="F:DNA binding"/>
    <property type="evidence" value="ECO:0007669"/>
    <property type="project" value="InterPro"/>
</dbReference>
<sequence length="378" mass="44333">MTTPQTTKRSTENYKIWLWVIKNHGLFGKVLEVTVERQKRDPPIEVEGGKKSNIWLPLRKEQEYKESTKQEFRSLLSKVVYCLIDEDDLENYGWYSLNREMESLLEGKSLMDVEDFIERLINLGGINKKRMQATINYYTRSLNLPDYRIPAGVEMPRDKEKRRRVARNKTIDLKDDFIDPVRQYIESEIQFKNYYTNQALVRGAIAFNIIRGTGLRITNAYQIKYEDLVKVYEKGEYKVCNFVTKHAKVDFCYVKCIDRRALKLALDMYQKVPLDTLNKISAKSPTKFHDIKLLTDKVSEWRNVAGRNFTSNMIRNFVADTMLNRGVSLNKTSKMMNHASVSATRHYVNKFHPGPSMYRDEEEEQEEDDEANLISILS</sequence>
<keyword evidence="2" id="KW-0233">DNA recombination</keyword>
<organism evidence="4">
    <name type="scientific">Cydia pomonella granulosis virus</name>
    <name type="common">CpGV</name>
    <name type="synonym">Cydia pomonella granulovirus</name>
    <dbReference type="NCBI Taxonomy" id="28289"/>
    <lineage>
        <taxon>Viruses</taxon>
        <taxon>Viruses incertae sedis</taxon>
        <taxon>Naldaviricetes</taxon>
        <taxon>Lefavirales</taxon>
        <taxon>Baculoviridae</taxon>
        <taxon>Betabaculovirus</taxon>
        <taxon>Betabaculovirus cypomonellae</taxon>
    </lineage>
</organism>
<proteinExistence type="inferred from homology"/>
<protein>
    <submittedName>
        <fullName evidence="4 5">VLF-1</fullName>
    </submittedName>
</protein>
<dbReference type="InterPro" id="IPR002104">
    <property type="entry name" value="Integrase_catalytic"/>
</dbReference>
<dbReference type="GO" id="GO:0006310">
    <property type="term" value="P:DNA recombination"/>
    <property type="evidence" value="ECO:0007669"/>
    <property type="project" value="UniProtKB-KW"/>
</dbReference>
<dbReference type="InterPro" id="IPR013762">
    <property type="entry name" value="Integrase-like_cat_sf"/>
</dbReference>
<dbReference type="SUPFAM" id="SSF56349">
    <property type="entry name" value="DNA breaking-rejoining enzymes"/>
    <property type="match status" value="1"/>
</dbReference>
<dbReference type="GO" id="GO:0015074">
    <property type="term" value="P:DNA integration"/>
    <property type="evidence" value="ECO:0007669"/>
    <property type="project" value="InterPro"/>
</dbReference>
<organismHost>
    <name type="scientific">Cydia pomonella</name>
    <name type="common">Codling moth</name>
    <dbReference type="NCBI Taxonomy" id="82600"/>
</organismHost>
<gene>
    <name evidence="4" type="primary">orf106</name>
</gene>
<evidence type="ECO:0000313" key="5">
    <source>
        <dbReference type="EMBL" id="QGY99855.1"/>
    </source>
</evidence>
<dbReference type="EMBL" id="MN696169">
    <property type="protein sequence ID" value="QGY99855.1"/>
    <property type="molecule type" value="Genomic_DNA"/>
</dbReference>
<dbReference type="EMBL" id="KM217573">
    <property type="protein sequence ID" value="AIU36753.1"/>
    <property type="molecule type" value="Genomic_DNA"/>
</dbReference>
<reference evidence="5" key="2">
    <citation type="journal article" date="2019" name="Virology">
        <title>Single nucleotide polymorphism (SNP) frequencies and distribution reveal complex genetic composition of seven novel natural isolates of Cydia pomonella granulovirus.</title>
        <authorList>
            <person name="Fan J."/>
            <person name="Wennmann J.T."/>
            <person name="Wang D."/>
            <person name="Jehle J.A."/>
        </authorList>
    </citation>
    <scope>NUCLEOTIDE SEQUENCE</scope>
    <source>
        <strain evidence="5">CpGV-WW</strain>
    </source>
</reference>
<feature type="domain" description="Tyr recombinase" evidence="3">
    <location>
        <begin position="197"/>
        <end position="350"/>
    </location>
</feature>
<accession>A0A097P0U2</accession>